<evidence type="ECO:0000313" key="2">
    <source>
        <dbReference type="EMBL" id="MDA3733323.1"/>
    </source>
</evidence>
<feature type="chain" id="PRO_5041428449" description="Peptidase" evidence="1">
    <location>
        <begin position="28"/>
        <end position="316"/>
    </location>
</feature>
<protein>
    <recommendedName>
        <fullName evidence="4">Peptidase</fullName>
    </recommendedName>
</protein>
<accession>A0AA42J2K9</accession>
<organism evidence="2 3">
    <name type="scientific">Holtiella tumoricola</name>
    <dbReference type="NCBI Taxonomy" id="3018743"/>
    <lineage>
        <taxon>Bacteria</taxon>
        <taxon>Bacillati</taxon>
        <taxon>Bacillota</taxon>
        <taxon>Clostridia</taxon>
        <taxon>Lachnospirales</taxon>
        <taxon>Cellulosilyticaceae</taxon>
        <taxon>Holtiella</taxon>
    </lineage>
</organism>
<feature type="signal peptide" evidence="1">
    <location>
        <begin position="1"/>
        <end position="27"/>
    </location>
</feature>
<keyword evidence="3" id="KW-1185">Reference proteome</keyword>
<dbReference type="Proteomes" id="UP001169242">
    <property type="component" value="Unassembled WGS sequence"/>
</dbReference>
<sequence>MNTKLLNTLKTLCVVGALAATSFSVIAAPVEGQTKVIKQKAAVVCNVGYIEDTIVKIDEKNKQVIVGDAEDKGAKIVINVTNETNIISMNNKNVYTFSDLEVGQKIGIESNGMMTNGQLTAFVLTVMENENELEENLAICPVAGYITDTIVGIDADAQTIILGDATDKEAQIVVKVNEDTQISHELNKRAYTFADFEVGQQVILESNGIMTNGQVTAFFLTILDEQEENLVTCPVAGYLTEQIAKIDKEAKTITLGDKKDEESQIIVKVTENTKITDAKNKKVVKFSDLKVCQTISVESNGMMINGQVEAFEITIQ</sequence>
<dbReference type="RefSeq" id="WP_271013188.1">
    <property type="nucleotide sequence ID" value="NZ_JAQIFT010000061.1"/>
</dbReference>
<keyword evidence="1" id="KW-0732">Signal</keyword>
<proteinExistence type="predicted"/>
<gene>
    <name evidence="2" type="ORF">PBV87_17730</name>
</gene>
<name>A0AA42J2K9_9FIRM</name>
<comment type="caution">
    <text evidence="2">The sequence shown here is derived from an EMBL/GenBank/DDBJ whole genome shotgun (WGS) entry which is preliminary data.</text>
</comment>
<evidence type="ECO:0000256" key="1">
    <source>
        <dbReference type="SAM" id="SignalP"/>
    </source>
</evidence>
<reference evidence="2" key="1">
    <citation type="journal article" date="2023" name="Int. J. Syst. Evol. Microbiol.">
        <title>&lt;i&gt;Holtiella tumoricola&lt;/i&gt; gen. nov. sp. nov., isolated from a human clinical sample.</title>
        <authorList>
            <person name="Allen-Vercoe E."/>
            <person name="Daigneault M.C."/>
            <person name="Vancuren S.J."/>
            <person name="Cochrane K."/>
            <person name="O'Neal L.L."/>
            <person name="Sankaranarayanan K."/>
            <person name="Lawson P.A."/>
        </authorList>
    </citation>
    <scope>NUCLEOTIDE SEQUENCE</scope>
    <source>
        <strain evidence="2">CC70A</strain>
    </source>
</reference>
<evidence type="ECO:0008006" key="4">
    <source>
        <dbReference type="Google" id="ProtNLM"/>
    </source>
</evidence>
<evidence type="ECO:0000313" key="3">
    <source>
        <dbReference type="Proteomes" id="UP001169242"/>
    </source>
</evidence>
<dbReference type="EMBL" id="JAQIFT010000061">
    <property type="protein sequence ID" value="MDA3733323.1"/>
    <property type="molecule type" value="Genomic_DNA"/>
</dbReference>
<dbReference type="AlphaFoldDB" id="A0AA42J2K9"/>